<evidence type="ECO:0000313" key="1">
    <source>
        <dbReference type="EMBL" id="KAH9318943.1"/>
    </source>
</evidence>
<dbReference type="Proteomes" id="UP000824469">
    <property type="component" value="Unassembled WGS sequence"/>
</dbReference>
<reference evidence="1 2" key="1">
    <citation type="journal article" date="2021" name="Nat. Plants">
        <title>The Taxus genome provides insights into paclitaxel biosynthesis.</title>
        <authorList>
            <person name="Xiong X."/>
            <person name="Gou J."/>
            <person name="Liao Q."/>
            <person name="Li Y."/>
            <person name="Zhou Q."/>
            <person name="Bi G."/>
            <person name="Li C."/>
            <person name="Du R."/>
            <person name="Wang X."/>
            <person name="Sun T."/>
            <person name="Guo L."/>
            <person name="Liang H."/>
            <person name="Lu P."/>
            <person name="Wu Y."/>
            <person name="Zhang Z."/>
            <person name="Ro D.K."/>
            <person name="Shang Y."/>
            <person name="Huang S."/>
            <person name="Yan J."/>
        </authorList>
    </citation>
    <scope>NUCLEOTIDE SEQUENCE [LARGE SCALE GENOMIC DNA]</scope>
    <source>
        <strain evidence="1">Ta-2019</strain>
    </source>
</reference>
<evidence type="ECO:0000313" key="2">
    <source>
        <dbReference type="Proteomes" id="UP000824469"/>
    </source>
</evidence>
<dbReference type="PANTHER" id="PTHR31901:SF9">
    <property type="entry name" value="GH3 DOMAIN-CONTAINING PROTEIN"/>
    <property type="match status" value="1"/>
</dbReference>
<comment type="caution">
    <text evidence="1">The sequence shown here is derived from an EMBL/GenBank/DDBJ whole genome shotgun (WGS) entry which is preliminary data.</text>
</comment>
<dbReference type="OMA" id="MTSICKS"/>
<protein>
    <submittedName>
        <fullName evidence="1">Uncharacterized protein</fullName>
    </submittedName>
</protein>
<name>A0AA38GBN6_TAXCH</name>
<dbReference type="GO" id="GO:0005737">
    <property type="term" value="C:cytoplasm"/>
    <property type="evidence" value="ECO:0007669"/>
    <property type="project" value="TreeGrafter"/>
</dbReference>
<dbReference type="EMBL" id="JAHRHJ020000004">
    <property type="protein sequence ID" value="KAH9318943.1"/>
    <property type="molecule type" value="Genomic_DNA"/>
</dbReference>
<accession>A0AA38GBN6</accession>
<dbReference type="Pfam" id="PF03321">
    <property type="entry name" value="GH3"/>
    <property type="match status" value="1"/>
</dbReference>
<dbReference type="InterPro" id="IPR004993">
    <property type="entry name" value="GH3"/>
</dbReference>
<dbReference type="AlphaFoldDB" id="A0AA38GBN6"/>
<dbReference type="GO" id="GO:0016881">
    <property type="term" value="F:acid-amino acid ligase activity"/>
    <property type="evidence" value="ECO:0007669"/>
    <property type="project" value="TreeGrafter"/>
</dbReference>
<sequence length="249" mass="27732">MQAMANGNNATAADGKNDRKALDFIENVTIHADQVQAQVLSEILSRNARTEYLDRYGLASRSDRETFKKLLPVITYDDLQPDILRIANGDKSPILSSEPVSEFLTSSGTSAGERKLMPTIEEELDRRTLLYSLLMPVMNQYMKGLDKGKGMYFLFVKSETPTPGGLVARPVLTSYYKSRHFREKPYDPYNVITSPMEAILCVDSYQSMYAQLLCGLAQNNEVLSIGAVFALWSPQSNTFPGKALEIAVP</sequence>
<organism evidence="1 2">
    <name type="scientific">Taxus chinensis</name>
    <name type="common">Chinese yew</name>
    <name type="synonym">Taxus wallichiana var. chinensis</name>
    <dbReference type="NCBI Taxonomy" id="29808"/>
    <lineage>
        <taxon>Eukaryota</taxon>
        <taxon>Viridiplantae</taxon>
        <taxon>Streptophyta</taxon>
        <taxon>Embryophyta</taxon>
        <taxon>Tracheophyta</taxon>
        <taxon>Spermatophyta</taxon>
        <taxon>Pinopsida</taxon>
        <taxon>Pinidae</taxon>
        <taxon>Conifers II</taxon>
        <taxon>Cupressales</taxon>
        <taxon>Taxaceae</taxon>
        <taxon>Taxus</taxon>
    </lineage>
</organism>
<proteinExistence type="predicted"/>
<keyword evidence="2" id="KW-1185">Reference proteome</keyword>
<dbReference type="PANTHER" id="PTHR31901">
    <property type="entry name" value="GH3 DOMAIN-CONTAINING PROTEIN"/>
    <property type="match status" value="1"/>
</dbReference>
<gene>
    <name evidence="1" type="ORF">KI387_020712</name>
</gene>